<name>A0ABQ5W435_9HYPH</name>
<evidence type="ECO:0000313" key="12">
    <source>
        <dbReference type="Proteomes" id="UP001156691"/>
    </source>
</evidence>
<protein>
    <submittedName>
        <fullName evidence="11">ABC transporter ATP-binding protein</fullName>
    </submittedName>
</protein>
<keyword evidence="6 8" id="KW-1133">Transmembrane helix</keyword>
<evidence type="ECO:0000259" key="9">
    <source>
        <dbReference type="PROSITE" id="PS50893"/>
    </source>
</evidence>
<dbReference type="InterPro" id="IPR017871">
    <property type="entry name" value="ABC_transporter-like_CS"/>
</dbReference>
<dbReference type="InterPro" id="IPR011527">
    <property type="entry name" value="ABC1_TM_dom"/>
</dbReference>
<comment type="caution">
    <text evidence="11">The sequence shown here is derived from an EMBL/GenBank/DDBJ whole genome shotgun (WGS) entry which is preliminary data.</text>
</comment>
<evidence type="ECO:0000256" key="7">
    <source>
        <dbReference type="ARBA" id="ARBA00023136"/>
    </source>
</evidence>
<dbReference type="SUPFAM" id="SSF90123">
    <property type="entry name" value="ABC transporter transmembrane region"/>
    <property type="match status" value="1"/>
</dbReference>
<evidence type="ECO:0000256" key="1">
    <source>
        <dbReference type="ARBA" id="ARBA00004651"/>
    </source>
</evidence>
<dbReference type="InterPro" id="IPR027417">
    <property type="entry name" value="P-loop_NTPase"/>
</dbReference>
<dbReference type="InterPro" id="IPR036640">
    <property type="entry name" value="ABC1_TM_sf"/>
</dbReference>
<comment type="similarity">
    <text evidence="2">Belongs to the ABC transporter superfamily.</text>
</comment>
<dbReference type="EMBL" id="BSNS01000009">
    <property type="protein sequence ID" value="GLQ54827.1"/>
    <property type="molecule type" value="Genomic_DNA"/>
</dbReference>
<evidence type="ECO:0000256" key="5">
    <source>
        <dbReference type="ARBA" id="ARBA00022840"/>
    </source>
</evidence>
<dbReference type="Pfam" id="PF00005">
    <property type="entry name" value="ABC_tran"/>
    <property type="match status" value="1"/>
</dbReference>
<evidence type="ECO:0000313" key="11">
    <source>
        <dbReference type="EMBL" id="GLQ54827.1"/>
    </source>
</evidence>
<sequence>MHSQFPSARTHADARLSHFLAKFRKRRIRPSGRTSADGGRGFARARKFLSYYRPHLPLLLADLACALLIAATAVALPVCANYVTKRLLSLPDAPDAIGQIYAMGGIMLAILAVQVLAIFFVDYQGHVMGARIEGAVRKELFEHCQKLSFSFYDRQRVGQLMSRITNDSLWLGELFHHGPEDLSIAALKFAGAMLVLAFIDPVLTAVIAVLTPFAVLYALHFNRAMNVALQRSKERIAGINERVEDALSGIRVVQSFANEALEARRFEEENQRFLESRKDGYRSEAWFSVGSETFAQLVMVIVIVVGAVRILTAGLSVADMLTFLLCVAVLVDPIQRLANFVRLWQEGYTGFVRAMELLEVAPDIEDRPGAVELRRATGAIGFRDVSFRYEEEGPHVLSRISLDIAPGEFVALVGPSGVGKSTLCALIPRFYDVTQGQVSIDGLDVRDVTLASLRRSVGVVQQDVYLFSGTVAENLRYGRPDASDEEIMAAAKSANAHEFISALSNGYDTDIGQRGVKLSGGQKQRLTIARAFLKNPSILIFDEATSALDNESERAVQQALLELARGRTTIVIAHRLSTVRNADRILVLTEDGIAEEGNHDALMAAGGFYAGLHRQASI</sequence>
<dbReference type="InterPro" id="IPR039421">
    <property type="entry name" value="Type_1_exporter"/>
</dbReference>
<dbReference type="CDD" id="cd03251">
    <property type="entry name" value="ABCC_MsbA"/>
    <property type="match status" value="1"/>
</dbReference>
<accession>A0ABQ5W435</accession>
<feature type="domain" description="ABC transporter" evidence="9">
    <location>
        <begin position="380"/>
        <end position="615"/>
    </location>
</feature>
<dbReference type="Pfam" id="PF00664">
    <property type="entry name" value="ABC_membrane"/>
    <property type="match status" value="1"/>
</dbReference>
<evidence type="ECO:0000259" key="10">
    <source>
        <dbReference type="PROSITE" id="PS50929"/>
    </source>
</evidence>
<dbReference type="SMART" id="SM00382">
    <property type="entry name" value="AAA"/>
    <property type="match status" value="1"/>
</dbReference>
<reference evidence="12" key="1">
    <citation type="journal article" date="2019" name="Int. J. Syst. Evol. Microbiol.">
        <title>The Global Catalogue of Microorganisms (GCM) 10K type strain sequencing project: providing services to taxonomists for standard genome sequencing and annotation.</title>
        <authorList>
            <consortium name="The Broad Institute Genomics Platform"/>
            <consortium name="The Broad Institute Genome Sequencing Center for Infectious Disease"/>
            <person name="Wu L."/>
            <person name="Ma J."/>
        </authorList>
    </citation>
    <scope>NUCLEOTIDE SEQUENCE [LARGE SCALE GENOMIC DNA]</scope>
    <source>
        <strain evidence="12">NBRC 112416</strain>
    </source>
</reference>
<dbReference type="PROSITE" id="PS50929">
    <property type="entry name" value="ABC_TM1F"/>
    <property type="match status" value="1"/>
</dbReference>
<dbReference type="CDD" id="cd18549">
    <property type="entry name" value="ABC_6TM_YwjA_like"/>
    <property type="match status" value="1"/>
</dbReference>
<keyword evidence="7 8" id="KW-0472">Membrane</keyword>
<feature type="domain" description="ABC transmembrane type-1" evidence="10">
    <location>
        <begin position="63"/>
        <end position="346"/>
    </location>
</feature>
<dbReference type="RefSeq" id="WP_284340270.1">
    <property type="nucleotide sequence ID" value="NZ_BSNS01000009.1"/>
</dbReference>
<dbReference type="Gene3D" id="1.20.1560.10">
    <property type="entry name" value="ABC transporter type 1, transmembrane domain"/>
    <property type="match status" value="1"/>
</dbReference>
<dbReference type="PROSITE" id="PS00211">
    <property type="entry name" value="ABC_TRANSPORTER_1"/>
    <property type="match status" value="1"/>
</dbReference>
<dbReference type="InterPro" id="IPR003593">
    <property type="entry name" value="AAA+_ATPase"/>
</dbReference>
<dbReference type="SUPFAM" id="SSF52540">
    <property type="entry name" value="P-loop containing nucleoside triphosphate hydrolases"/>
    <property type="match status" value="1"/>
</dbReference>
<dbReference type="PANTHER" id="PTHR43394:SF1">
    <property type="entry name" value="ATP-BINDING CASSETTE SUB-FAMILY B MEMBER 10, MITOCHONDRIAL"/>
    <property type="match status" value="1"/>
</dbReference>
<gene>
    <name evidence="11" type="ORF">GCM10010862_20860</name>
</gene>
<dbReference type="PROSITE" id="PS50893">
    <property type="entry name" value="ABC_TRANSPORTER_2"/>
    <property type="match status" value="1"/>
</dbReference>
<proteinExistence type="inferred from homology"/>
<dbReference type="GO" id="GO:0005524">
    <property type="term" value="F:ATP binding"/>
    <property type="evidence" value="ECO:0007669"/>
    <property type="project" value="UniProtKB-KW"/>
</dbReference>
<evidence type="ECO:0000256" key="3">
    <source>
        <dbReference type="ARBA" id="ARBA00022692"/>
    </source>
</evidence>
<feature type="transmembrane region" description="Helical" evidence="8">
    <location>
        <begin position="56"/>
        <end position="76"/>
    </location>
</feature>
<feature type="transmembrane region" description="Helical" evidence="8">
    <location>
        <begin position="205"/>
        <end position="225"/>
    </location>
</feature>
<feature type="transmembrane region" description="Helical" evidence="8">
    <location>
        <begin position="96"/>
        <end position="121"/>
    </location>
</feature>
<dbReference type="InterPro" id="IPR003439">
    <property type="entry name" value="ABC_transporter-like_ATP-bd"/>
</dbReference>
<dbReference type="Proteomes" id="UP001156691">
    <property type="component" value="Unassembled WGS sequence"/>
</dbReference>
<keyword evidence="12" id="KW-1185">Reference proteome</keyword>
<keyword evidence="5 11" id="KW-0067">ATP-binding</keyword>
<dbReference type="Gene3D" id="3.40.50.300">
    <property type="entry name" value="P-loop containing nucleotide triphosphate hydrolases"/>
    <property type="match status" value="1"/>
</dbReference>
<feature type="transmembrane region" description="Helical" evidence="8">
    <location>
        <begin position="285"/>
        <end position="304"/>
    </location>
</feature>
<evidence type="ECO:0000256" key="8">
    <source>
        <dbReference type="SAM" id="Phobius"/>
    </source>
</evidence>
<keyword evidence="3 8" id="KW-0812">Transmembrane</keyword>
<dbReference type="PANTHER" id="PTHR43394">
    <property type="entry name" value="ATP-DEPENDENT PERMEASE MDL1, MITOCHONDRIAL"/>
    <property type="match status" value="1"/>
</dbReference>
<feature type="transmembrane region" description="Helical" evidence="8">
    <location>
        <begin position="310"/>
        <end position="331"/>
    </location>
</feature>
<comment type="subcellular location">
    <subcellularLocation>
        <location evidence="1">Cell membrane</location>
        <topology evidence="1">Multi-pass membrane protein</topology>
    </subcellularLocation>
</comment>
<keyword evidence="4" id="KW-0547">Nucleotide-binding</keyword>
<evidence type="ECO:0000256" key="2">
    <source>
        <dbReference type="ARBA" id="ARBA00005417"/>
    </source>
</evidence>
<evidence type="ECO:0000256" key="6">
    <source>
        <dbReference type="ARBA" id="ARBA00022989"/>
    </source>
</evidence>
<organism evidence="11 12">
    <name type="scientific">Devosia nitrariae</name>
    <dbReference type="NCBI Taxonomy" id="2071872"/>
    <lineage>
        <taxon>Bacteria</taxon>
        <taxon>Pseudomonadati</taxon>
        <taxon>Pseudomonadota</taxon>
        <taxon>Alphaproteobacteria</taxon>
        <taxon>Hyphomicrobiales</taxon>
        <taxon>Devosiaceae</taxon>
        <taxon>Devosia</taxon>
    </lineage>
</organism>
<evidence type="ECO:0000256" key="4">
    <source>
        <dbReference type="ARBA" id="ARBA00022741"/>
    </source>
</evidence>